<dbReference type="Pfam" id="PF01266">
    <property type="entry name" value="DAO"/>
    <property type="match status" value="1"/>
</dbReference>
<proteinExistence type="inferred from homology"/>
<feature type="region of interest" description="Disordered" evidence="6">
    <location>
        <begin position="338"/>
        <end position="369"/>
    </location>
</feature>
<dbReference type="Gene3D" id="3.50.50.60">
    <property type="entry name" value="FAD/NAD(P)-binding domain"/>
    <property type="match status" value="1"/>
</dbReference>
<reference evidence="8 9" key="1">
    <citation type="journal article" date="2018" name="Mol. Biol. Evol.">
        <title>Broad Genomic Sampling Reveals a Smut Pathogenic Ancestry of the Fungal Clade Ustilaginomycotina.</title>
        <authorList>
            <person name="Kijpornyongpan T."/>
            <person name="Mondo S.J."/>
            <person name="Barry K."/>
            <person name="Sandor L."/>
            <person name="Lee J."/>
            <person name="Lipzen A."/>
            <person name="Pangilinan J."/>
            <person name="LaButti K."/>
            <person name="Hainaut M."/>
            <person name="Henrissat B."/>
            <person name="Grigoriev I.V."/>
            <person name="Spatafora J.W."/>
            <person name="Aime M.C."/>
        </authorList>
    </citation>
    <scope>NUCLEOTIDE SEQUENCE [LARGE SCALE GENOMIC DNA]</scope>
    <source>
        <strain evidence="8 9">MCA 5214</strain>
    </source>
</reference>
<protein>
    <submittedName>
        <fullName evidence="8">FAD dependent oxidoreductase</fullName>
    </submittedName>
</protein>
<dbReference type="SUPFAM" id="SSF51905">
    <property type="entry name" value="FAD/NAD(P)-binding domain"/>
    <property type="match status" value="1"/>
</dbReference>
<evidence type="ECO:0000256" key="6">
    <source>
        <dbReference type="SAM" id="MobiDB-lite"/>
    </source>
</evidence>
<keyword evidence="4" id="KW-0274">FAD</keyword>
<evidence type="ECO:0000256" key="3">
    <source>
        <dbReference type="ARBA" id="ARBA00022630"/>
    </source>
</evidence>
<organism evidence="8 9">
    <name type="scientific">Jaminaea rosea</name>
    <dbReference type="NCBI Taxonomy" id="1569628"/>
    <lineage>
        <taxon>Eukaryota</taxon>
        <taxon>Fungi</taxon>
        <taxon>Dikarya</taxon>
        <taxon>Basidiomycota</taxon>
        <taxon>Ustilaginomycotina</taxon>
        <taxon>Exobasidiomycetes</taxon>
        <taxon>Microstromatales</taxon>
        <taxon>Microstromatales incertae sedis</taxon>
        <taxon>Jaminaea</taxon>
    </lineage>
</organism>
<dbReference type="GO" id="GO:0050660">
    <property type="term" value="F:flavin adenine dinucleotide binding"/>
    <property type="evidence" value="ECO:0007669"/>
    <property type="project" value="InterPro"/>
</dbReference>
<keyword evidence="9" id="KW-1185">Reference proteome</keyword>
<dbReference type="OrthoDB" id="2219495at2759"/>
<dbReference type="AlphaFoldDB" id="A0A316UN42"/>
<dbReference type="GO" id="GO:0004657">
    <property type="term" value="F:proline dehydrogenase activity"/>
    <property type="evidence" value="ECO:0007669"/>
    <property type="project" value="TreeGrafter"/>
</dbReference>
<dbReference type="EMBL" id="KZ819670">
    <property type="protein sequence ID" value="PWN26707.1"/>
    <property type="molecule type" value="Genomic_DNA"/>
</dbReference>
<evidence type="ECO:0000256" key="1">
    <source>
        <dbReference type="ARBA" id="ARBA00001974"/>
    </source>
</evidence>
<dbReference type="STRING" id="1569628.A0A316UN42"/>
<feature type="region of interest" description="Disordered" evidence="6">
    <location>
        <begin position="482"/>
        <end position="519"/>
    </location>
</feature>
<dbReference type="PANTHER" id="PTHR10961:SF46">
    <property type="entry name" value="PEROXISOMAL SARCOSINE OXIDASE"/>
    <property type="match status" value="1"/>
</dbReference>
<dbReference type="InterPro" id="IPR036188">
    <property type="entry name" value="FAD/NAD-bd_sf"/>
</dbReference>
<feature type="domain" description="FAD dependent oxidoreductase" evidence="7">
    <location>
        <begin position="20"/>
        <end position="448"/>
    </location>
</feature>
<dbReference type="InterPro" id="IPR045170">
    <property type="entry name" value="MTOX"/>
</dbReference>
<evidence type="ECO:0000259" key="7">
    <source>
        <dbReference type="Pfam" id="PF01266"/>
    </source>
</evidence>
<keyword evidence="5" id="KW-0560">Oxidoreductase</keyword>
<sequence>MSSSASASSSTTLPRDAPFLIVGGGVYGASTALALTRAGYTNVTVLERSADGHCASDAASNDLNKVVRADYSDLNFLSLAKEAISQWRQDPIFSPYFHENGCLYHSGVGADANSPRFHTHVERGVRLASRSEDAMLELARKDTPLPPVAYPIKEDKDVLTAFPPALKTKLGHGLTKFGVSQTGYFNPRGGWAEANTATRSALNEAQRLGAKLVGNALVTELILDGKKTKGVKTADGRTFMAENTIIAAGSWSRILLEKLLPNSSVSGKLAPASHSAQCVLMLKLTPEECAAFANGPIITNLGTGFYVFPPNPDGILKAAIHGDDGFANPAPSFEPQWSENGPFPSFKDGTEASFNGARQPTKHGKSNSVTYVPEDKAEQMMVQLLRLYPFLSNVDRSRISSRICWYSDTHDENWIIDEHPDVENLVVAGGDSGHGFKFLPNIGRLIASRVRGGVASMAPLTEHQKKVFSFKHHMELAERAARGEKIQTADSARSHGGDPAAANPNWSKGPAFTIPQARL</sequence>
<comment type="similarity">
    <text evidence="2">Belongs to the MSOX/MTOX family.</text>
</comment>
<dbReference type="GO" id="GO:0008115">
    <property type="term" value="F:sarcosine oxidase activity"/>
    <property type="evidence" value="ECO:0007669"/>
    <property type="project" value="TreeGrafter"/>
</dbReference>
<name>A0A316UN42_9BASI</name>
<accession>A0A316UN42</accession>
<dbReference type="Proteomes" id="UP000245884">
    <property type="component" value="Unassembled WGS sequence"/>
</dbReference>
<dbReference type="PANTHER" id="PTHR10961">
    <property type="entry name" value="PEROXISOMAL SARCOSINE OXIDASE"/>
    <property type="match status" value="1"/>
</dbReference>
<dbReference type="Gene3D" id="3.30.9.10">
    <property type="entry name" value="D-Amino Acid Oxidase, subunit A, domain 2"/>
    <property type="match status" value="1"/>
</dbReference>
<evidence type="ECO:0000313" key="9">
    <source>
        <dbReference type="Proteomes" id="UP000245884"/>
    </source>
</evidence>
<evidence type="ECO:0000256" key="4">
    <source>
        <dbReference type="ARBA" id="ARBA00022827"/>
    </source>
</evidence>
<dbReference type="InterPro" id="IPR006076">
    <property type="entry name" value="FAD-dep_OxRdtase"/>
</dbReference>
<evidence type="ECO:0000256" key="2">
    <source>
        <dbReference type="ARBA" id="ARBA00010989"/>
    </source>
</evidence>
<evidence type="ECO:0000313" key="8">
    <source>
        <dbReference type="EMBL" id="PWN26707.1"/>
    </source>
</evidence>
<dbReference type="GeneID" id="37025684"/>
<dbReference type="RefSeq" id="XP_025361319.1">
    <property type="nucleotide sequence ID" value="XM_025503861.1"/>
</dbReference>
<feature type="compositionally biased region" description="Basic and acidic residues" evidence="6">
    <location>
        <begin position="482"/>
        <end position="496"/>
    </location>
</feature>
<dbReference type="GO" id="GO:0050031">
    <property type="term" value="F:L-pipecolate oxidase activity"/>
    <property type="evidence" value="ECO:0007669"/>
    <property type="project" value="TreeGrafter"/>
</dbReference>
<gene>
    <name evidence="8" type="ORF">BDZ90DRAFT_190241</name>
</gene>
<evidence type="ECO:0000256" key="5">
    <source>
        <dbReference type="ARBA" id="ARBA00023002"/>
    </source>
</evidence>
<comment type="cofactor">
    <cofactor evidence="1">
        <name>FAD</name>
        <dbReference type="ChEBI" id="CHEBI:57692"/>
    </cofactor>
</comment>
<keyword evidence="3" id="KW-0285">Flavoprotein</keyword>